<dbReference type="OrthoDB" id="1914176at2759"/>
<keyword evidence="7 10" id="KW-0862">Zinc</keyword>
<feature type="domain" description="C3H1-type" evidence="12">
    <location>
        <begin position="150"/>
        <end position="172"/>
    </location>
</feature>
<evidence type="ECO:0000256" key="4">
    <source>
        <dbReference type="ARBA" id="ARBA00022723"/>
    </source>
</evidence>
<evidence type="ECO:0000313" key="14">
    <source>
        <dbReference type="EMBL" id="GJQ08439.1"/>
    </source>
</evidence>
<proteinExistence type="inferred from homology"/>
<keyword evidence="3" id="KW-0507">mRNA processing</keyword>
<name>A0A9C7UMA9_9RHOD</name>
<keyword evidence="8" id="KW-0694">RNA-binding</keyword>
<keyword evidence="4 10" id="KW-0479">Metal-binding</keyword>
<feature type="domain" description="CCHC-type" evidence="13">
    <location>
        <begin position="248"/>
        <end position="262"/>
    </location>
</feature>
<comment type="similarity">
    <text evidence="2">Belongs to the CPSF4/YTH1 family.</text>
</comment>
<dbReference type="SMART" id="SM00356">
    <property type="entry name" value="ZnF_C3H1"/>
    <property type="match status" value="5"/>
</dbReference>
<evidence type="ECO:0000259" key="13">
    <source>
        <dbReference type="PROSITE" id="PS50158"/>
    </source>
</evidence>
<evidence type="ECO:0000256" key="6">
    <source>
        <dbReference type="ARBA" id="ARBA00022771"/>
    </source>
</evidence>
<feature type="domain" description="C3H1-type" evidence="12">
    <location>
        <begin position="93"/>
        <end position="120"/>
    </location>
</feature>
<evidence type="ECO:0000313" key="15">
    <source>
        <dbReference type="Proteomes" id="UP001061958"/>
    </source>
</evidence>
<reference evidence="14" key="2">
    <citation type="submission" date="2022-01" db="EMBL/GenBank/DDBJ databases">
        <authorList>
            <person name="Hirooka S."/>
            <person name="Miyagishima S.Y."/>
        </authorList>
    </citation>
    <scope>NUCLEOTIDE SEQUENCE</scope>
    <source>
        <strain evidence="14">NBRC 102759</strain>
    </source>
</reference>
<evidence type="ECO:0008006" key="16">
    <source>
        <dbReference type="Google" id="ProtNLM"/>
    </source>
</evidence>
<dbReference type="AlphaFoldDB" id="A0A9C7UMA9"/>
<reference evidence="14" key="1">
    <citation type="journal article" date="2022" name="Proc. Natl. Acad. Sci. U.S.A.">
        <title>Life cycle and functional genomics of the unicellular red alga Galdieria for elucidating algal and plant evolution and industrial use.</title>
        <authorList>
            <person name="Hirooka S."/>
            <person name="Itabashi T."/>
            <person name="Ichinose T.M."/>
            <person name="Onuma R."/>
            <person name="Fujiwara T."/>
            <person name="Yamashita S."/>
            <person name="Jong L.W."/>
            <person name="Tomita R."/>
            <person name="Iwane A.H."/>
            <person name="Miyagishima S.Y."/>
        </authorList>
    </citation>
    <scope>NUCLEOTIDE SEQUENCE</scope>
    <source>
        <strain evidence="14">NBRC 102759</strain>
    </source>
</reference>
<feature type="zinc finger region" description="C3H1-type" evidence="10">
    <location>
        <begin position="93"/>
        <end position="120"/>
    </location>
</feature>
<evidence type="ECO:0000256" key="1">
    <source>
        <dbReference type="ARBA" id="ARBA00004123"/>
    </source>
</evidence>
<dbReference type="InterPro" id="IPR036855">
    <property type="entry name" value="Znf_CCCH_sf"/>
</dbReference>
<feature type="zinc finger region" description="C3H1-type" evidence="10">
    <location>
        <begin position="121"/>
        <end position="148"/>
    </location>
</feature>
<feature type="domain" description="C3H1-type" evidence="12">
    <location>
        <begin position="121"/>
        <end position="148"/>
    </location>
</feature>
<dbReference type="GO" id="GO:0006397">
    <property type="term" value="P:mRNA processing"/>
    <property type="evidence" value="ECO:0007669"/>
    <property type="project" value="UniProtKB-KW"/>
</dbReference>
<dbReference type="GO" id="GO:0003723">
    <property type="term" value="F:RNA binding"/>
    <property type="evidence" value="ECO:0007669"/>
    <property type="project" value="UniProtKB-KW"/>
</dbReference>
<accession>A0A9C7UMA9</accession>
<keyword evidence="9" id="KW-0539">Nucleus</keyword>
<dbReference type="InterPro" id="IPR036875">
    <property type="entry name" value="Znf_CCHC_sf"/>
</dbReference>
<dbReference type="PANTHER" id="PTHR23102:SF24">
    <property type="entry name" value="CLEAVAGE AND POLYADENYLATION SPECIFICITY FACTOR SUBUNIT 4"/>
    <property type="match status" value="1"/>
</dbReference>
<organism evidence="14 15">
    <name type="scientific">Galdieria partita</name>
    <dbReference type="NCBI Taxonomy" id="83374"/>
    <lineage>
        <taxon>Eukaryota</taxon>
        <taxon>Rhodophyta</taxon>
        <taxon>Bangiophyceae</taxon>
        <taxon>Galdieriales</taxon>
        <taxon>Galdieriaceae</taxon>
        <taxon>Galdieria</taxon>
    </lineage>
</organism>
<evidence type="ECO:0000256" key="8">
    <source>
        <dbReference type="ARBA" id="ARBA00022884"/>
    </source>
</evidence>
<comment type="caution">
    <text evidence="14">The sequence shown here is derived from an EMBL/GenBank/DDBJ whole genome shotgun (WGS) entry which is preliminary data.</text>
</comment>
<gene>
    <name evidence="14" type="ORF">GpartN1_g230.t1</name>
</gene>
<dbReference type="SUPFAM" id="SSF90229">
    <property type="entry name" value="CCCH zinc finger"/>
    <property type="match status" value="3"/>
</dbReference>
<dbReference type="FunFam" id="4.10.1000.10:FF:000012">
    <property type="entry name" value="cleavage and polyadenylation specificity factor subunit 4"/>
    <property type="match status" value="1"/>
</dbReference>
<keyword evidence="5" id="KW-0677">Repeat</keyword>
<protein>
    <recommendedName>
        <fullName evidence="16">Cleavage and polyadenylation specificity factor subunit 4</fullName>
    </recommendedName>
</protein>
<keyword evidence="15" id="KW-1185">Reference proteome</keyword>
<feature type="zinc finger region" description="C3H1-type" evidence="10">
    <location>
        <begin position="150"/>
        <end position="172"/>
    </location>
</feature>
<evidence type="ECO:0000256" key="7">
    <source>
        <dbReference type="ARBA" id="ARBA00022833"/>
    </source>
</evidence>
<evidence type="ECO:0000256" key="3">
    <source>
        <dbReference type="ARBA" id="ARBA00022664"/>
    </source>
</evidence>
<dbReference type="InterPro" id="IPR045348">
    <property type="entry name" value="CPSF4/Yth1"/>
</dbReference>
<dbReference type="Pfam" id="PF00642">
    <property type="entry name" value="zf-CCCH"/>
    <property type="match status" value="1"/>
</dbReference>
<dbReference type="PROSITE" id="PS50103">
    <property type="entry name" value="ZF_C3H1"/>
    <property type="match status" value="4"/>
</dbReference>
<evidence type="ECO:0000256" key="2">
    <source>
        <dbReference type="ARBA" id="ARBA00008907"/>
    </source>
</evidence>
<evidence type="ECO:0000256" key="9">
    <source>
        <dbReference type="ARBA" id="ARBA00023242"/>
    </source>
</evidence>
<dbReference type="Pfam" id="PF14608">
    <property type="entry name" value="zf-CCCH_2"/>
    <property type="match status" value="3"/>
</dbReference>
<feature type="domain" description="C3H1-type" evidence="12">
    <location>
        <begin position="65"/>
        <end position="92"/>
    </location>
</feature>
<dbReference type="GO" id="GO:0005634">
    <property type="term" value="C:nucleus"/>
    <property type="evidence" value="ECO:0007669"/>
    <property type="project" value="UniProtKB-SubCell"/>
</dbReference>
<dbReference type="EMBL" id="BQMJ01000002">
    <property type="protein sequence ID" value="GJQ08439.1"/>
    <property type="molecule type" value="Genomic_DNA"/>
</dbReference>
<evidence type="ECO:0000256" key="5">
    <source>
        <dbReference type="ARBA" id="ARBA00022737"/>
    </source>
</evidence>
<dbReference type="PROSITE" id="PS50158">
    <property type="entry name" value="ZF_CCHC"/>
    <property type="match status" value="1"/>
</dbReference>
<feature type="compositionally biased region" description="Basic and acidic residues" evidence="11">
    <location>
        <begin position="222"/>
        <end position="239"/>
    </location>
</feature>
<keyword evidence="6 10" id="KW-0863">Zinc-finger</keyword>
<sequence>MATKTYFEPAPIGNQVFAFEKINNFDKQIEEDLNSPGSSTDLCPLFFSKSGCKKGSWCQYRHARNDRLIVCKHWLRGLCKKAEYCEYLHEYDMSKMPECYFFSKFGECSNTECLYRHVDPESRRNECPYYARGFCRHGAKCRYRHIKKVACPAYLRGFCKDGPNCKFGHAKFEIPRLDEEDTDPYGFGRPRGKGPVPFFNLDSQKWSTGGSVNDPYQYQGKISHDPRRTHQPEEEDNKKNRPSGQIVCHLCGTPGHIKPRCPLRNMLQRK</sequence>
<dbReference type="Proteomes" id="UP001061958">
    <property type="component" value="Unassembled WGS sequence"/>
</dbReference>
<dbReference type="SUPFAM" id="SSF57756">
    <property type="entry name" value="Retrovirus zinc finger-like domains"/>
    <property type="match status" value="1"/>
</dbReference>
<dbReference type="Gene3D" id="4.10.1000.10">
    <property type="entry name" value="Zinc finger, CCCH-type"/>
    <property type="match status" value="2"/>
</dbReference>
<dbReference type="InterPro" id="IPR000571">
    <property type="entry name" value="Znf_CCCH"/>
</dbReference>
<dbReference type="PANTHER" id="PTHR23102">
    <property type="entry name" value="CLEAVAGE AND POLYADENYLATION SPECIFICITY FACTOR SUBUNIT 4-RELATED"/>
    <property type="match status" value="1"/>
</dbReference>
<dbReference type="InterPro" id="IPR001878">
    <property type="entry name" value="Znf_CCHC"/>
</dbReference>
<dbReference type="GO" id="GO:0008270">
    <property type="term" value="F:zinc ion binding"/>
    <property type="evidence" value="ECO:0007669"/>
    <property type="project" value="UniProtKB-KW"/>
</dbReference>
<evidence type="ECO:0000256" key="11">
    <source>
        <dbReference type="SAM" id="MobiDB-lite"/>
    </source>
</evidence>
<comment type="subcellular location">
    <subcellularLocation>
        <location evidence="1">Nucleus</location>
    </subcellularLocation>
</comment>
<feature type="region of interest" description="Disordered" evidence="11">
    <location>
        <begin position="208"/>
        <end position="244"/>
    </location>
</feature>
<evidence type="ECO:0000259" key="12">
    <source>
        <dbReference type="PROSITE" id="PS50103"/>
    </source>
</evidence>
<evidence type="ECO:0000256" key="10">
    <source>
        <dbReference type="PROSITE-ProRule" id="PRU00723"/>
    </source>
</evidence>
<feature type="zinc finger region" description="C3H1-type" evidence="10">
    <location>
        <begin position="65"/>
        <end position="92"/>
    </location>
</feature>